<accession>A0A918UET8</accession>
<keyword evidence="4" id="KW-1185">Reference proteome</keyword>
<gene>
    <name evidence="3" type="ORF">GCM10010365_15420</name>
</gene>
<dbReference type="EMBL" id="BMVW01000002">
    <property type="protein sequence ID" value="GGY97816.1"/>
    <property type="molecule type" value="Genomic_DNA"/>
</dbReference>
<dbReference type="RefSeq" id="WP_189856650.1">
    <property type="nucleotide sequence ID" value="NZ_BMVW01000002.1"/>
</dbReference>
<proteinExistence type="predicted"/>
<evidence type="ECO:0000313" key="4">
    <source>
        <dbReference type="Proteomes" id="UP000622166"/>
    </source>
</evidence>
<protein>
    <submittedName>
        <fullName evidence="3">Uncharacterized protein</fullName>
    </submittedName>
</protein>
<feature type="chain" id="PRO_5037403834" evidence="2">
    <location>
        <begin position="31"/>
        <end position="472"/>
    </location>
</feature>
<evidence type="ECO:0000256" key="1">
    <source>
        <dbReference type="SAM" id="MobiDB-lite"/>
    </source>
</evidence>
<name>A0A918UET8_9ACTN</name>
<feature type="signal peptide" evidence="2">
    <location>
        <begin position="1"/>
        <end position="30"/>
    </location>
</feature>
<reference evidence="3" key="2">
    <citation type="submission" date="2020-09" db="EMBL/GenBank/DDBJ databases">
        <authorList>
            <person name="Sun Q."/>
            <person name="Ohkuma M."/>
        </authorList>
    </citation>
    <scope>NUCLEOTIDE SEQUENCE</scope>
    <source>
        <strain evidence="3">JCM 4815</strain>
    </source>
</reference>
<keyword evidence="2" id="KW-0732">Signal</keyword>
<dbReference type="AlphaFoldDB" id="A0A918UET8"/>
<organism evidence="3 4">
    <name type="scientific">Streptomyces poonensis</name>
    <dbReference type="NCBI Taxonomy" id="68255"/>
    <lineage>
        <taxon>Bacteria</taxon>
        <taxon>Bacillati</taxon>
        <taxon>Actinomycetota</taxon>
        <taxon>Actinomycetes</taxon>
        <taxon>Kitasatosporales</taxon>
        <taxon>Streptomycetaceae</taxon>
        <taxon>Streptomyces</taxon>
    </lineage>
</organism>
<dbReference type="Proteomes" id="UP000622166">
    <property type="component" value="Unassembled WGS sequence"/>
</dbReference>
<evidence type="ECO:0000256" key="2">
    <source>
        <dbReference type="SAM" id="SignalP"/>
    </source>
</evidence>
<evidence type="ECO:0000313" key="3">
    <source>
        <dbReference type="EMBL" id="GGY97816.1"/>
    </source>
</evidence>
<feature type="region of interest" description="Disordered" evidence="1">
    <location>
        <begin position="41"/>
        <end position="73"/>
    </location>
</feature>
<sequence>MTPFAAVRRTVSAFALAALVGTALTGPAQAQDEPLPVSITGPDSVNLSLHPEAGEPGEPGEPQIELGLRAPGEPVPDEDGIIWPIHTGDYTVTVDASSLAGVAAVDFSRLGGWQGCSVDGLVATCSAYEIYAGQDYNDFGGIRLDPTDESAAGDFGTIEITAAGEGLSFTGHTVDVLVGGPELLMKQLTEPEGFQAGDTFQAPLGFRNVGGLGGDGVVLRIHGSRGLSFPSSFGNCWYEPRDPDDLFGSSTALCVFDSEFAGEAAYGLSTPFPVDTAGFALYDALSYSFSAVPAEQARELLAEGDYEAGEGPALELVRLPEADPAGYSRWAEMDLPTTNTFDLDLTGERLRVRKGDTVSVDIGFANHGPAWLASLRSGGEPILFWVDLPPGTTATTVPEGCQPGGEGAEGDYACFIDTPILEDAASTFTFGLHVDKVIKKATGRAFFGYTMPNEGNPGNDSGAIVLKPAGRH</sequence>
<comment type="caution">
    <text evidence="3">The sequence shown here is derived from an EMBL/GenBank/DDBJ whole genome shotgun (WGS) entry which is preliminary data.</text>
</comment>
<reference evidence="3" key="1">
    <citation type="journal article" date="2014" name="Int. J. Syst. Evol. Microbiol.">
        <title>Complete genome sequence of Corynebacterium casei LMG S-19264T (=DSM 44701T), isolated from a smear-ripened cheese.</title>
        <authorList>
            <consortium name="US DOE Joint Genome Institute (JGI-PGF)"/>
            <person name="Walter F."/>
            <person name="Albersmeier A."/>
            <person name="Kalinowski J."/>
            <person name="Ruckert C."/>
        </authorList>
    </citation>
    <scope>NUCLEOTIDE SEQUENCE</scope>
    <source>
        <strain evidence="3">JCM 4815</strain>
    </source>
</reference>